<keyword evidence="4" id="KW-1185">Reference proteome</keyword>
<name>A0A1B2JAN3_PICPA</name>
<evidence type="ECO:0000313" key="4">
    <source>
        <dbReference type="Proteomes" id="UP000094565"/>
    </source>
</evidence>
<feature type="compositionally biased region" description="Low complexity" evidence="1">
    <location>
        <begin position="46"/>
        <end position="57"/>
    </location>
</feature>
<dbReference type="OrthoDB" id="690068at2759"/>
<dbReference type="Proteomes" id="UP000094565">
    <property type="component" value="Chromosome 2"/>
</dbReference>
<dbReference type="InterPro" id="IPR036638">
    <property type="entry name" value="HLH_DNA-bd_sf"/>
</dbReference>
<evidence type="ECO:0000259" key="2">
    <source>
        <dbReference type="PROSITE" id="PS50888"/>
    </source>
</evidence>
<reference evidence="3 4" key="1">
    <citation type="submission" date="2016-02" db="EMBL/GenBank/DDBJ databases">
        <title>Comparative genomic and transcriptomic foundation for Pichia pastoris.</title>
        <authorList>
            <person name="Love K.R."/>
            <person name="Shah K.A."/>
            <person name="Whittaker C.A."/>
            <person name="Wu J."/>
            <person name="Bartlett M.C."/>
            <person name="Ma D."/>
            <person name="Leeson R.L."/>
            <person name="Priest M."/>
            <person name="Young S.K."/>
            <person name="Love J.C."/>
        </authorList>
    </citation>
    <scope>NUCLEOTIDE SEQUENCE [LARGE SCALE GENOMIC DNA]</scope>
    <source>
        <strain evidence="3 4">ATCC 28485</strain>
    </source>
</reference>
<evidence type="ECO:0000313" key="3">
    <source>
        <dbReference type="EMBL" id="ANZ75093.1"/>
    </source>
</evidence>
<evidence type="ECO:0000256" key="1">
    <source>
        <dbReference type="SAM" id="MobiDB-lite"/>
    </source>
</evidence>
<dbReference type="SMART" id="SM00353">
    <property type="entry name" value="HLH"/>
    <property type="match status" value="1"/>
</dbReference>
<feature type="domain" description="BHLH" evidence="2">
    <location>
        <begin position="79"/>
        <end position="148"/>
    </location>
</feature>
<feature type="compositionally biased region" description="Low complexity" evidence="1">
    <location>
        <begin position="273"/>
        <end position="285"/>
    </location>
</feature>
<dbReference type="PANTHER" id="PTHR46266">
    <property type="entry name" value="TRANSCRIPTION FACTOR TT8"/>
    <property type="match status" value="1"/>
</dbReference>
<gene>
    <name evidence="3" type="primary">TYE7</name>
    <name evidence="3" type="ORF">ATY40_BA7503243</name>
</gene>
<dbReference type="PANTHER" id="PTHR46266:SF4">
    <property type="entry name" value="TRANSCRIPTION FACTOR TT8"/>
    <property type="match status" value="1"/>
</dbReference>
<protein>
    <submittedName>
        <fullName evidence="3">BA75_03243T0</fullName>
    </submittedName>
</protein>
<sequence>MSKNNIPPPPMFKSSNFITMNRASISNGTLTTSSHETDSKARYADTGSRSSSVSGTSAKRRRRSTLTESKEEIAKKKKELKAAHSIIEKKRRIKMNREFEALKYMIPACRSSVYSLMSNSMGTYPAQDSANMHKLTILQSTVEYIKYLHQCIRLMRNEIQSGCPNSEWLMANNIDFCDYELDLEKYRNIESEFDFQTEVFNKLLENNGNPISFPHMEATNSSKENINESEDEEDDDTSTNNDSGRDPEDFNDSNSISDKDPISPLISAENYGSSSSLRSNSSYQSPLFSPEMSFNNSTSIRAKAAASELPPLKKISSFQLPSPAMTGLSSAELEEEDASKALLLMKQKTSIHSLLN</sequence>
<dbReference type="EMBL" id="CP014585">
    <property type="protein sequence ID" value="ANZ75093.1"/>
    <property type="molecule type" value="Genomic_DNA"/>
</dbReference>
<accession>A0A1B2JAN3</accession>
<dbReference type="Gene3D" id="4.10.280.10">
    <property type="entry name" value="Helix-loop-helix DNA-binding domain"/>
    <property type="match status" value="1"/>
</dbReference>
<feature type="compositionally biased region" description="Acidic residues" evidence="1">
    <location>
        <begin position="227"/>
        <end position="237"/>
    </location>
</feature>
<dbReference type="PROSITE" id="PS50888">
    <property type="entry name" value="BHLH"/>
    <property type="match status" value="1"/>
</dbReference>
<proteinExistence type="predicted"/>
<dbReference type="Pfam" id="PF00010">
    <property type="entry name" value="HLH"/>
    <property type="match status" value="1"/>
</dbReference>
<feature type="region of interest" description="Disordered" evidence="1">
    <location>
        <begin position="211"/>
        <end position="285"/>
    </location>
</feature>
<feature type="region of interest" description="Disordered" evidence="1">
    <location>
        <begin position="28"/>
        <end position="72"/>
    </location>
</feature>
<dbReference type="AlphaFoldDB" id="A0A1B2JAN3"/>
<dbReference type="GO" id="GO:0046983">
    <property type="term" value="F:protein dimerization activity"/>
    <property type="evidence" value="ECO:0007669"/>
    <property type="project" value="InterPro"/>
</dbReference>
<dbReference type="InterPro" id="IPR011598">
    <property type="entry name" value="bHLH_dom"/>
</dbReference>
<dbReference type="SUPFAM" id="SSF47459">
    <property type="entry name" value="HLH, helix-loop-helix DNA-binding domain"/>
    <property type="match status" value="1"/>
</dbReference>
<organism evidence="3 4">
    <name type="scientific">Komagataella pastoris</name>
    <name type="common">Yeast</name>
    <name type="synonym">Pichia pastoris</name>
    <dbReference type="NCBI Taxonomy" id="4922"/>
    <lineage>
        <taxon>Eukaryota</taxon>
        <taxon>Fungi</taxon>
        <taxon>Dikarya</taxon>
        <taxon>Ascomycota</taxon>
        <taxon>Saccharomycotina</taxon>
        <taxon>Pichiomycetes</taxon>
        <taxon>Pichiales</taxon>
        <taxon>Pichiaceae</taxon>
        <taxon>Komagataella</taxon>
    </lineage>
</organism>